<keyword evidence="4" id="KW-0819">tRNA processing</keyword>
<dbReference type="AlphaFoldDB" id="D8LPV1"/>
<dbReference type="Gene3D" id="3.20.20.70">
    <property type="entry name" value="Aldolase class I"/>
    <property type="match status" value="1"/>
</dbReference>
<dbReference type="SUPFAM" id="SSF51395">
    <property type="entry name" value="FMN-linked oxidoreductases"/>
    <property type="match status" value="1"/>
</dbReference>
<evidence type="ECO:0000256" key="1">
    <source>
        <dbReference type="ARBA" id="ARBA00001917"/>
    </source>
</evidence>
<name>D8LPV1_ECTSI</name>
<keyword evidence="5" id="KW-0521">NADP</keyword>
<reference evidence="16 17" key="1">
    <citation type="journal article" date="2010" name="Nature">
        <title>The Ectocarpus genome and the independent evolution of multicellularity in brown algae.</title>
        <authorList>
            <person name="Cock J.M."/>
            <person name="Sterck L."/>
            <person name="Rouze P."/>
            <person name="Scornet D."/>
            <person name="Allen A.E."/>
            <person name="Amoutzias G."/>
            <person name="Anthouard V."/>
            <person name="Artiguenave F."/>
            <person name="Aury J.M."/>
            <person name="Badger J.H."/>
            <person name="Beszteri B."/>
            <person name="Billiau K."/>
            <person name="Bonnet E."/>
            <person name="Bothwell J.H."/>
            <person name="Bowler C."/>
            <person name="Boyen C."/>
            <person name="Brownlee C."/>
            <person name="Carrano C.J."/>
            <person name="Charrier B."/>
            <person name="Cho G.Y."/>
            <person name="Coelho S.M."/>
            <person name="Collen J."/>
            <person name="Corre E."/>
            <person name="Da Silva C."/>
            <person name="Delage L."/>
            <person name="Delaroque N."/>
            <person name="Dittami S.M."/>
            <person name="Doulbeau S."/>
            <person name="Elias M."/>
            <person name="Farnham G."/>
            <person name="Gachon C.M."/>
            <person name="Gschloessl B."/>
            <person name="Heesch S."/>
            <person name="Jabbari K."/>
            <person name="Jubin C."/>
            <person name="Kawai H."/>
            <person name="Kimura K."/>
            <person name="Kloareg B."/>
            <person name="Kupper F.C."/>
            <person name="Lang D."/>
            <person name="Le Bail A."/>
            <person name="Leblanc C."/>
            <person name="Lerouge P."/>
            <person name="Lohr M."/>
            <person name="Lopez P.J."/>
            <person name="Martens C."/>
            <person name="Maumus F."/>
            <person name="Michel G."/>
            <person name="Miranda-Saavedra D."/>
            <person name="Morales J."/>
            <person name="Moreau H."/>
            <person name="Motomura T."/>
            <person name="Nagasato C."/>
            <person name="Napoli C.A."/>
            <person name="Nelson D.R."/>
            <person name="Nyvall-Collen P."/>
            <person name="Peters A.F."/>
            <person name="Pommier C."/>
            <person name="Potin P."/>
            <person name="Poulain J."/>
            <person name="Quesneville H."/>
            <person name="Read B."/>
            <person name="Rensing S.A."/>
            <person name="Ritter A."/>
            <person name="Rousvoal S."/>
            <person name="Samanta M."/>
            <person name="Samson G."/>
            <person name="Schroeder D.C."/>
            <person name="Segurens B."/>
            <person name="Strittmatter M."/>
            <person name="Tonon T."/>
            <person name="Tregear J.W."/>
            <person name="Valentin K."/>
            <person name="von Dassow P."/>
            <person name="Yamagishi T."/>
            <person name="Van de Peer Y."/>
            <person name="Wincker P."/>
        </authorList>
    </citation>
    <scope>NUCLEOTIDE SEQUENCE [LARGE SCALE GENOMIC DNA]</scope>
    <source>
        <strain evidence="17">Ec32 / CCAP1310/4</strain>
    </source>
</reference>
<dbReference type="PROSITE" id="PS01136">
    <property type="entry name" value="UPF0034"/>
    <property type="match status" value="1"/>
</dbReference>
<feature type="region of interest" description="Disordered" evidence="14">
    <location>
        <begin position="436"/>
        <end position="461"/>
    </location>
</feature>
<evidence type="ECO:0000256" key="8">
    <source>
        <dbReference type="ARBA" id="ARBA00038313"/>
    </source>
</evidence>
<dbReference type="PANTHER" id="PTHR11082">
    <property type="entry name" value="TRNA-DIHYDROURIDINE SYNTHASE"/>
    <property type="match status" value="1"/>
</dbReference>
<evidence type="ECO:0000256" key="3">
    <source>
        <dbReference type="ARBA" id="ARBA00022643"/>
    </source>
</evidence>
<evidence type="ECO:0000256" key="11">
    <source>
        <dbReference type="ARBA" id="ARBA00047652"/>
    </source>
</evidence>
<evidence type="ECO:0000256" key="2">
    <source>
        <dbReference type="ARBA" id="ARBA00022630"/>
    </source>
</evidence>
<dbReference type="EMBL" id="FN648741">
    <property type="protein sequence ID" value="CBN77406.1"/>
    <property type="molecule type" value="Genomic_DNA"/>
</dbReference>
<dbReference type="CDD" id="cd02801">
    <property type="entry name" value="DUS_like_FMN"/>
    <property type="match status" value="1"/>
</dbReference>
<comment type="catalytic activity">
    <reaction evidence="13">
        <text>5,6-dihydrouridine(17) in tRNA + NADP(+) = uridine(17) in tRNA + NADPH + H(+)</text>
        <dbReference type="Rhea" id="RHEA:53368"/>
        <dbReference type="Rhea" id="RHEA-COMP:13541"/>
        <dbReference type="Rhea" id="RHEA-COMP:13542"/>
        <dbReference type="ChEBI" id="CHEBI:15378"/>
        <dbReference type="ChEBI" id="CHEBI:57783"/>
        <dbReference type="ChEBI" id="CHEBI:58349"/>
        <dbReference type="ChEBI" id="CHEBI:65315"/>
        <dbReference type="ChEBI" id="CHEBI:74443"/>
        <dbReference type="EC" id="1.3.1.88"/>
    </reaction>
    <physiologicalReaction direction="right-to-left" evidence="13">
        <dbReference type="Rhea" id="RHEA:53370"/>
    </physiologicalReaction>
</comment>
<dbReference type="FunCoup" id="D8LPV1">
    <property type="interactions" value="454"/>
</dbReference>
<evidence type="ECO:0000256" key="10">
    <source>
        <dbReference type="ARBA" id="ARBA00047287"/>
    </source>
</evidence>
<dbReference type="GO" id="GO:0050660">
    <property type="term" value="F:flavin adenine dinucleotide binding"/>
    <property type="evidence" value="ECO:0007669"/>
    <property type="project" value="InterPro"/>
</dbReference>
<evidence type="ECO:0000313" key="16">
    <source>
        <dbReference type="EMBL" id="CBN77406.1"/>
    </source>
</evidence>
<sequence>MDTRTCQAGGGTRLAGIGRGGGGAASGGKATIGPLRGQSPDVGTCLDPCIALCGTMREIDESHIGAEALEESGRLGYEFYRSIGSPTRIVAPMVDQSELAFRRLCRRYGSNLCYTPMYNSKCFAVSSAYRKSNFDPHPEDRPLIVQFCGHDPALLLASAKFVEKECDAIDLNLGCPQGIARKGRYGAFLLEEWALLRDIVSTLAKNLSIPVTCKVRLLDSVEDTITMCKMLVAAGARIITVHGRTKEQKSKATAGCNWDAIRRIKEALPVPVFSNGAISSLEDVERCLRETGCDGVMSSEGVLERPGLFSDNVSTVTGLKMSQDDIVLEYIDLAKQSPPHSRGRTSVPCLRGHMFKCLFTAVAVRTDLRARLTKARTLEEMEELALAVREARLADPESFDEEKTWYRRHTMPHTSDEWGTPQALWAAQAEVVAEKRLRDPGPEEVGLGDSIFGEEEGAGDY</sequence>
<comment type="similarity">
    <text evidence="8">Belongs to the Dus family. Dus1 subfamily.</text>
</comment>
<evidence type="ECO:0000256" key="4">
    <source>
        <dbReference type="ARBA" id="ARBA00022694"/>
    </source>
</evidence>
<dbReference type="STRING" id="2880.D8LPV1"/>
<evidence type="ECO:0000256" key="6">
    <source>
        <dbReference type="ARBA" id="ARBA00023002"/>
    </source>
</evidence>
<keyword evidence="7" id="KW-0520">NAD</keyword>
<dbReference type="InterPro" id="IPR013785">
    <property type="entry name" value="Aldolase_TIM"/>
</dbReference>
<dbReference type="InParanoid" id="D8LPV1"/>
<dbReference type="Pfam" id="PF01207">
    <property type="entry name" value="Dus"/>
    <property type="match status" value="1"/>
</dbReference>
<evidence type="ECO:0000256" key="5">
    <source>
        <dbReference type="ARBA" id="ARBA00022857"/>
    </source>
</evidence>
<dbReference type="OMA" id="ISPPVWQ"/>
<dbReference type="InterPro" id="IPR035587">
    <property type="entry name" value="DUS-like_FMN-bd"/>
</dbReference>
<feature type="compositionally biased region" description="Acidic residues" evidence="14">
    <location>
        <begin position="452"/>
        <end position="461"/>
    </location>
</feature>
<comment type="catalytic activity">
    <reaction evidence="12">
        <text>5,6-dihydrouridine(16) in tRNA + NAD(+) = uridine(16) in tRNA + NADH + H(+)</text>
        <dbReference type="Rhea" id="RHEA:53380"/>
        <dbReference type="Rhea" id="RHEA-COMP:13543"/>
        <dbReference type="Rhea" id="RHEA-COMP:13544"/>
        <dbReference type="ChEBI" id="CHEBI:15378"/>
        <dbReference type="ChEBI" id="CHEBI:57540"/>
        <dbReference type="ChEBI" id="CHEBI:57945"/>
        <dbReference type="ChEBI" id="CHEBI:65315"/>
        <dbReference type="ChEBI" id="CHEBI:74443"/>
        <dbReference type="EC" id="1.3.1.88"/>
    </reaction>
    <physiologicalReaction direction="right-to-left" evidence="12">
        <dbReference type="Rhea" id="RHEA:53382"/>
    </physiologicalReaction>
</comment>
<evidence type="ECO:0000256" key="9">
    <source>
        <dbReference type="ARBA" id="ARBA00038890"/>
    </source>
</evidence>
<proteinExistence type="inferred from homology"/>
<keyword evidence="3" id="KW-0288">FMN</keyword>
<dbReference type="eggNOG" id="KOG2335">
    <property type="taxonomic scope" value="Eukaryota"/>
</dbReference>
<evidence type="ECO:0000256" key="7">
    <source>
        <dbReference type="ARBA" id="ARBA00023027"/>
    </source>
</evidence>
<evidence type="ECO:0000259" key="15">
    <source>
        <dbReference type="Pfam" id="PF01207"/>
    </source>
</evidence>
<organism evidence="16 17">
    <name type="scientific">Ectocarpus siliculosus</name>
    <name type="common">Brown alga</name>
    <name type="synonym">Conferva siliculosa</name>
    <dbReference type="NCBI Taxonomy" id="2880"/>
    <lineage>
        <taxon>Eukaryota</taxon>
        <taxon>Sar</taxon>
        <taxon>Stramenopiles</taxon>
        <taxon>Ochrophyta</taxon>
        <taxon>PX clade</taxon>
        <taxon>Phaeophyceae</taxon>
        <taxon>Ectocarpales</taxon>
        <taxon>Ectocarpaceae</taxon>
        <taxon>Ectocarpus</taxon>
    </lineage>
</organism>
<keyword evidence="17" id="KW-1185">Reference proteome</keyword>
<feature type="domain" description="DUS-like FMN-binding" evidence="15">
    <location>
        <begin position="90"/>
        <end position="337"/>
    </location>
</feature>
<evidence type="ECO:0000256" key="13">
    <source>
        <dbReference type="ARBA" id="ARBA00049467"/>
    </source>
</evidence>
<comment type="cofactor">
    <cofactor evidence="1">
        <name>FMN</name>
        <dbReference type="ChEBI" id="CHEBI:58210"/>
    </cofactor>
</comment>
<comment type="catalytic activity">
    <reaction evidence="10">
        <text>5,6-dihydrouridine(17) in tRNA + NAD(+) = uridine(17) in tRNA + NADH + H(+)</text>
        <dbReference type="Rhea" id="RHEA:53372"/>
        <dbReference type="Rhea" id="RHEA-COMP:13541"/>
        <dbReference type="Rhea" id="RHEA-COMP:13542"/>
        <dbReference type="ChEBI" id="CHEBI:15378"/>
        <dbReference type="ChEBI" id="CHEBI:57540"/>
        <dbReference type="ChEBI" id="CHEBI:57945"/>
        <dbReference type="ChEBI" id="CHEBI:65315"/>
        <dbReference type="ChEBI" id="CHEBI:74443"/>
        <dbReference type="EC" id="1.3.1.88"/>
    </reaction>
    <physiologicalReaction direction="right-to-left" evidence="10">
        <dbReference type="Rhea" id="RHEA:53374"/>
    </physiologicalReaction>
</comment>
<dbReference type="EMBL" id="FN649738">
    <property type="protein sequence ID" value="CBN77406.1"/>
    <property type="molecule type" value="Genomic_DNA"/>
</dbReference>
<dbReference type="Proteomes" id="UP000002630">
    <property type="component" value="Linkage Group LG13"/>
</dbReference>
<gene>
    <name evidence="16" type="ORF">Esi_0053_0138</name>
</gene>
<accession>D8LPV1</accession>
<protein>
    <recommendedName>
        <fullName evidence="9">tRNA-dihydrouridine(16/17) synthase [NAD(P)(+)]</fullName>
        <ecNumber evidence="9">1.3.1.88</ecNumber>
    </recommendedName>
</protein>
<dbReference type="GO" id="GO:0017150">
    <property type="term" value="F:tRNA dihydrouridine synthase activity"/>
    <property type="evidence" value="ECO:0007669"/>
    <property type="project" value="InterPro"/>
</dbReference>
<keyword evidence="6" id="KW-0560">Oxidoreductase</keyword>
<keyword evidence="2" id="KW-0285">Flavoprotein</keyword>
<evidence type="ECO:0000256" key="14">
    <source>
        <dbReference type="SAM" id="MobiDB-lite"/>
    </source>
</evidence>
<comment type="catalytic activity">
    <reaction evidence="11">
        <text>5,6-dihydrouridine(16) in tRNA + NADP(+) = uridine(16) in tRNA + NADPH + H(+)</text>
        <dbReference type="Rhea" id="RHEA:53376"/>
        <dbReference type="Rhea" id="RHEA-COMP:13543"/>
        <dbReference type="Rhea" id="RHEA-COMP:13544"/>
        <dbReference type="ChEBI" id="CHEBI:15378"/>
        <dbReference type="ChEBI" id="CHEBI:57783"/>
        <dbReference type="ChEBI" id="CHEBI:58349"/>
        <dbReference type="ChEBI" id="CHEBI:65315"/>
        <dbReference type="ChEBI" id="CHEBI:74443"/>
        <dbReference type="EC" id="1.3.1.88"/>
    </reaction>
    <physiologicalReaction direction="right-to-left" evidence="11">
        <dbReference type="Rhea" id="RHEA:53378"/>
    </physiologicalReaction>
</comment>
<dbReference type="EC" id="1.3.1.88" evidence="9"/>
<dbReference type="PANTHER" id="PTHR11082:SF5">
    <property type="entry name" value="TRNA-DIHYDROURIDINE(16_17) SYNTHASE [NAD(P)(+)]-LIKE"/>
    <property type="match status" value="1"/>
</dbReference>
<evidence type="ECO:0000313" key="17">
    <source>
        <dbReference type="Proteomes" id="UP000002630"/>
    </source>
</evidence>
<evidence type="ECO:0000256" key="12">
    <source>
        <dbReference type="ARBA" id="ARBA00048934"/>
    </source>
</evidence>
<dbReference type="InterPro" id="IPR018517">
    <property type="entry name" value="tRNA_hU_synthase_CS"/>
</dbReference>
<dbReference type="OrthoDB" id="272303at2759"/>